<organism evidence="2 3">
    <name type="scientific">Pseudonocardia cypriaca</name>
    <dbReference type="NCBI Taxonomy" id="882449"/>
    <lineage>
        <taxon>Bacteria</taxon>
        <taxon>Bacillati</taxon>
        <taxon>Actinomycetota</taxon>
        <taxon>Actinomycetes</taxon>
        <taxon>Pseudonocardiales</taxon>
        <taxon>Pseudonocardiaceae</taxon>
        <taxon>Pseudonocardia</taxon>
    </lineage>
</organism>
<dbReference type="EMBL" id="VFPH01000001">
    <property type="protein sequence ID" value="TQM44244.1"/>
    <property type="molecule type" value="Genomic_DNA"/>
</dbReference>
<accession>A0A543GDV2</accession>
<dbReference type="OrthoDB" id="9842352at2"/>
<dbReference type="RefSeq" id="WP_142098987.1">
    <property type="nucleotide sequence ID" value="NZ_VFPH01000001.1"/>
</dbReference>
<evidence type="ECO:0000313" key="3">
    <source>
        <dbReference type="Proteomes" id="UP000319818"/>
    </source>
</evidence>
<comment type="caution">
    <text evidence="2">The sequence shown here is derived from an EMBL/GenBank/DDBJ whole genome shotgun (WGS) entry which is preliminary data.</text>
</comment>
<gene>
    <name evidence="2" type="ORF">FB388_1607</name>
</gene>
<dbReference type="Proteomes" id="UP000319818">
    <property type="component" value="Unassembled WGS sequence"/>
</dbReference>
<reference evidence="2 3" key="1">
    <citation type="submission" date="2019-06" db="EMBL/GenBank/DDBJ databases">
        <title>Sequencing the genomes of 1000 actinobacteria strains.</title>
        <authorList>
            <person name="Klenk H.-P."/>
        </authorList>
    </citation>
    <scope>NUCLEOTIDE SEQUENCE [LARGE SCALE GENOMIC DNA]</scope>
    <source>
        <strain evidence="2 3">DSM 45511</strain>
    </source>
</reference>
<dbReference type="AlphaFoldDB" id="A0A543GDV2"/>
<name>A0A543GDV2_9PSEU</name>
<keyword evidence="3" id="KW-1185">Reference proteome</keyword>
<sequence length="95" mass="10276">MSEVPEEMLDPDAPAGSAPSLRSRAAPVWCVHGVRWQHTDVGYVADDAMVGPHVGHRDSAMEVGAIPCQPTYASYEVWRRTALARAANLDGYQGL</sequence>
<evidence type="ECO:0000313" key="2">
    <source>
        <dbReference type="EMBL" id="TQM44244.1"/>
    </source>
</evidence>
<proteinExistence type="predicted"/>
<feature type="region of interest" description="Disordered" evidence="1">
    <location>
        <begin position="1"/>
        <end position="21"/>
    </location>
</feature>
<feature type="compositionally biased region" description="Acidic residues" evidence="1">
    <location>
        <begin position="1"/>
        <end position="10"/>
    </location>
</feature>
<evidence type="ECO:0000256" key="1">
    <source>
        <dbReference type="SAM" id="MobiDB-lite"/>
    </source>
</evidence>
<protein>
    <submittedName>
        <fullName evidence="2">Uncharacterized protein</fullName>
    </submittedName>
</protein>